<protein>
    <recommendedName>
        <fullName evidence="3">PI3K/PI4K catalytic domain-containing protein</fullName>
    </recommendedName>
</protein>
<dbReference type="InterPro" id="IPR018936">
    <property type="entry name" value="PI3/4_kinase_CS"/>
</dbReference>
<dbReference type="Proteomes" id="UP001162029">
    <property type="component" value="Unassembled WGS sequence"/>
</dbReference>
<dbReference type="GO" id="GO:0016020">
    <property type="term" value="C:membrane"/>
    <property type="evidence" value="ECO:0007669"/>
    <property type="project" value="TreeGrafter"/>
</dbReference>
<evidence type="ECO:0000259" key="3">
    <source>
        <dbReference type="PROSITE" id="PS50290"/>
    </source>
</evidence>
<feature type="domain" description="PI3K/PI4K catalytic" evidence="3">
    <location>
        <begin position="118"/>
        <end position="272"/>
    </location>
</feature>
<dbReference type="Gene3D" id="1.10.1070.11">
    <property type="entry name" value="Phosphatidylinositol 3-/4-kinase, catalytic domain"/>
    <property type="match status" value="1"/>
</dbReference>
<dbReference type="EMBL" id="CANTFM010001003">
    <property type="protein sequence ID" value="CAI5733558.1"/>
    <property type="molecule type" value="Genomic_DNA"/>
</dbReference>
<dbReference type="SUPFAM" id="SSF56112">
    <property type="entry name" value="Protein kinase-like (PK-like)"/>
    <property type="match status" value="1"/>
</dbReference>
<accession>A0AAV0UAZ4</accession>
<dbReference type="InterPro" id="IPR015433">
    <property type="entry name" value="PI3/4_kinase"/>
</dbReference>
<dbReference type="PROSITE" id="PS00916">
    <property type="entry name" value="PI3_4_KINASE_2"/>
    <property type="match status" value="1"/>
</dbReference>
<dbReference type="PANTHER" id="PTHR10048">
    <property type="entry name" value="PHOSPHATIDYLINOSITOL KINASE"/>
    <property type="match status" value="1"/>
</dbReference>
<evidence type="ECO:0000256" key="1">
    <source>
        <dbReference type="ARBA" id="ARBA00022679"/>
    </source>
</evidence>
<dbReference type="GO" id="GO:0004430">
    <property type="term" value="F:1-phosphatidylinositol 4-kinase activity"/>
    <property type="evidence" value="ECO:0007669"/>
    <property type="project" value="TreeGrafter"/>
</dbReference>
<reference evidence="4" key="1">
    <citation type="submission" date="2022-12" db="EMBL/GenBank/DDBJ databases">
        <authorList>
            <person name="Webb A."/>
        </authorList>
    </citation>
    <scope>NUCLEOTIDE SEQUENCE</scope>
    <source>
        <strain evidence="4">Pd1</strain>
    </source>
</reference>
<comment type="caution">
    <text evidence="4">The sequence shown here is derived from an EMBL/GenBank/DDBJ whole genome shotgun (WGS) entry which is preliminary data.</text>
</comment>
<evidence type="ECO:0000313" key="4">
    <source>
        <dbReference type="EMBL" id="CAI5733558.1"/>
    </source>
</evidence>
<dbReference type="InterPro" id="IPR011009">
    <property type="entry name" value="Kinase-like_dom_sf"/>
</dbReference>
<gene>
    <name evidence="4" type="ORF">PDE001_LOCUS5436</name>
</gene>
<keyword evidence="1" id="KW-0808">Transferase</keyword>
<sequence>MLVDGNAYLRRRQRAALGLRNVGLPACFRSSTTSLQRSMPPPPSRVRPAIPTPLRVRAEICSRSLRNATFVLCASGSAGFTIYDSDLDISVEYLNSPVTITAPKLSDEAMLSCEKAAAPASVSSTTLALLTRQLFSSSSRRNLQSALTFSKEQNFDAENGARWHLYVPKDAQNVFIRPYDAIAISATLGLGEAISDTISINSLKRNDREFTTLLDFFTRHFGDPSTPGFDRARSNFVSSMAGYAIVCYLLQVKDRHDGNILLDAEGHIIQRW</sequence>
<organism evidence="4 5">
    <name type="scientific">Peronospora destructor</name>
    <dbReference type="NCBI Taxonomy" id="86335"/>
    <lineage>
        <taxon>Eukaryota</taxon>
        <taxon>Sar</taxon>
        <taxon>Stramenopiles</taxon>
        <taxon>Oomycota</taxon>
        <taxon>Peronosporomycetes</taxon>
        <taxon>Peronosporales</taxon>
        <taxon>Peronosporaceae</taxon>
        <taxon>Peronospora</taxon>
    </lineage>
</organism>
<dbReference type="AlphaFoldDB" id="A0AAV0UAZ4"/>
<dbReference type="GO" id="GO:0048015">
    <property type="term" value="P:phosphatidylinositol-mediated signaling"/>
    <property type="evidence" value="ECO:0007669"/>
    <property type="project" value="TreeGrafter"/>
</dbReference>
<evidence type="ECO:0000313" key="5">
    <source>
        <dbReference type="Proteomes" id="UP001162029"/>
    </source>
</evidence>
<keyword evidence="2" id="KW-0418">Kinase</keyword>
<evidence type="ECO:0000256" key="2">
    <source>
        <dbReference type="ARBA" id="ARBA00022777"/>
    </source>
</evidence>
<dbReference type="Pfam" id="PF00454">
    <property type="entry name" value="PI3_PI4_kinase"/>
    <property type="match status" value="1"/>
</dbReference>
<dbReference type="PANTHER" id="PTHR10048:SF22">
    <property type="entry name" value="PHOSPHATIDYLINOSITOL 4-KINASE BETA"/>
    <property type="match status" value="1"/>
</dbReference>
<dbReference type="GO" id="GO:0046854">
    <property type="term" value="P:phosphatidylinositol phosphate biosynthetic process"/>
    <property type="evidence" value="ECO:0007669"/>
    <property type="project" value="InterPro"/>
</dbReference>
<dbReference type="InterPro" id="IPR000403">
    <property type="entry name" value="PI3/4_kinase_cat_dom"/>
</dbReference>
<keyword evidence="5" id="KW-1185">Reference proteome</keyword>
<dbReference type="GO" id="GO:0005737">
    <property type="term" value="C:cytoplasm"/>
    <property type="evidence" value="ECO:0007669"/>
    <property type="project" value="TreeGrafter"/>
</dbReference>
<dbReference type="InterPro" id="IPR036940">
    <property type="entry name" value="PI3/4_kinase_cat_sf"/>
</dbReference>
<name>A0AAV0UAZ4_9STRA</name>
<dbReference type="PROSITE" id="PS50290">
    <property type="entry name" value="PI3_4_KINASE_3"/>
    <property type="match status" value="1"/>
</dbReference>
<proteinExistence type="predicted"/>